<reference evidence="6" key="1">
    <citation type="submission" date="2021-12" db="EMBL/GenBank/DDBJ databases">
        <title>Convergent genome expansion in fungi linked to evolution of root-endophyte symbiosis.</title>
        <authorList>
            <consortium name="DOE Joint Genome Institute"/>
            <person name="Ke Y.-H."/>
            <person name="Bonito G."/>
            <person name="Liao H.-L."/>
            <person name="Looney B."/>
            <person name="Rojas-Flechas A."/>
            <person name="Nash J."/>
            <person name="Hameed K."/>
            <person name="Schadt C."/>
            <person name="Martin F."/>
            <person name="Crous P.W."/>
            <person name="Miettinen O."/>
            <person name="Magnuson J.K."/>
            <person name="Labbe J."/>
            <person name="Jacobson D."/>
            <person name="Doktycz M.J."/>
            <person name="Veneault-Fourrey C."/>
            <person name="Kuo A."/>
            <person name="Mondo S."/>
            <person name="Calhoun S."/>
            <person name="Riley R."/>
            <person name="Ohm R."/>
            <person name="LaButti K."/>
            <person name="Andreopoulos B."/>
            <person name="Pangilinan J."/>
            <person name="Nolan M."/>
            <person name="Tritt A."/>
            <person name="Clum A."/>
            <person name="Lipzen A."/>
            <person name="Daum C."/>
            <person name="Barry K."/>
            <person name="Grigoriev I.V."/>
            <person name="Vilgalys R."/>
        </authorList>
    </citation>
    <scope>NUCLEOTIDE SEQUENCE</scope>
    <source>
        <strain evidence="6">PMI_201</strain>
    </source>
</reference>
<evidence type="ECO:0000256" key="3">
    <source>
        <dbReference type="SAM" id="MobiDB-lite"/>
    </source>
</evidence>
<gene>
    <name evidence="6" type="ORF">BGW36DRAFT_302661</name>
</gene>
<dbReference type="GO" id="GO:0005769">
    <property type="term" value="C:early endosome"/>
    <property type="evidence" value="ECO:0007669"/>
    <property type="project" value="TreeGrafter"/>
</dbReference>
<feature type="region of interest" description="Disordered" evidence="3">
    <location>
        <begin position="191"/>
        <end position="211"/>
    </location>
</feature>
<evidence type="ECO:0000256" key="1">
    <source>
        <dbReference type="ARBA" id="ARBA00004496"/>
    </source>
</evidence>
<dbReference type="PANTHER" id="PTHR22999:SF23">
    <property type="entry name" value="SORTING NEXIN-16"/>
    <property type="match status" value="1"/>
</dbReference>
<evidence type="ECO:0000259" key="5">
    <source>
        <dbReference type="PROSITE" id="PS51207"/>
    </source>
</evidence>
<organism evidence="6 7">
    <name type="scientific">Talaromyces proteolyticus</name>
    <dbReference type="NCBI Taxonomy" id="1131652"/>
    <lineage>
        <taxon>Eukaryota</taxon>
        <taxon>Fungi</taxon>
        <taxon>Dikarya</taxon>
        <taxon>Ascomycota</taxon>
        <taxon>Pezizomycotina</taxon>
        <taxon>Eurotiomycetes</taxon>
        <taxon>Eurotiomycetidae</taxon>
        <taxon>Eurotiales</taxon>
        <taxon>Trichocomaceae</taxon>
        <taxon>Talaromyces</taxon>
        <taxon>Talaromyces sect. Bacilispori</taxon>
    </lineage>
</organism>
<dbReference type="EMBL" id="JAJTJA010000010">
    <property type="protein sequence ID" value="KAH8692853.1"/>
    <property type="molecule type" value="Genomic_DNA"/>
</dbReference>
<dbReference type="GO" id="GO:0005770">
    <property type="term" value="C:late endosome"/>
    <property type="evidence" value="ECO:0007669"/>
    <property type="project" value="TreeGrafter"/>
</dbReference>
<dbReference type="Pfam" id="PF02194">
    <property type="entry name" value="PXA"/>
    <property type="match status" value="1"/>
</dbReference>
<evidence type="ECO:0000256" key="2">
    <source>
        <dbReference type="ARBA" id="ARBA00022490"/>
    </source>
</evidence>
<evidence type="ECO:0000313" key="6">
    <source>
        <dbReference type="EMBL" id="KAH8692853.1"/>
    </source>
</evidence>
<comment type="subcellular location">
    <subcellularLocation>
        <location evidence="1">Cytoplasm</location>
    </subcellularLocation>
</comment>
<dbReference type="GO" id="GO:0045022">
    <property type="term" value="P:early endosome to late endosome transport"/>
    <property type="evidence" value="ECO:0007669"/>
    <property type="project" value="TreeGrafter"/>
</dbReference>
<keyword evidence="4" id="KW-0812">Transmembrane</keyword>
<comment type="caution">
    <text evidence="6">The sequence shown here is derived from an EMBL/GenBank/DDBJ whole genome shotgun (WGS) entry which is preliminary data.</text>
</comment>
<protein>
    <submittedName>
        <fullName evidence="6">PXA domain protein</fullName>
    </submittedName>
</protein>
<dbReference type="InterPro" id="IPR051837">
    <property type="entry name" value="SortingNexin/PXDomain-PKLike"/>
</dbReference>
<dbReference type="GeneID" id="70242100"/>
<dbReference type="RefSeq" id="XP_046068726.1">
    <property type="nucleotide sequence ID" value="XM_046211813.1"/>
</dbReference>
<proteinExistence type="predicted"/>
<keyword evidence="7" id="KW-1185">Reference proteome</keyword>
<dbReference type="InterPro" id="IPR003114">
    <property type="entry name" value="Phox_assoc"/>
</dbReference>
<feature type="region of interest" description="Disordered" evidence="3">
    <location>
        <begin position="1"/>
        <end position="57"/>
    </location>
</feature>
<evidence type="ECO:0000256" key="4">
    <source>
        <dbReference type="SAM" id="Phobius"/>
    </source>
</evidence>
<dbReference type="PROSITE" id="PS51207">
    <property type="entry name" value="PXA"/>
    <property type="match status" value="1"/>
</dbReference>
<sequence>MTTNIPRRGLSPSNPAPTNVNLRTSSSSQSSYQPMRAAPRAVYRKNAPDNESSDASNDKNAVALIRRVLCSDSSYGSNTPRPLQDLLPPLTSSNDVDLQLYALIAIIVKEFVYSWYAKITPDHVFIDEVLQLIAHCTRALEQRLRQVDVKQLVLDEIPGLVEAHIIAYRTASQGSSLVSIPSSTRDIYHQLNPHPGLSPSPDPLSASAHPEKEENERLYRHLLAQGVLAVLLPTEDLENVCLRTLVEDILSDLLLGNEVSGKICEGWFIWTAVSKIIETVRRRNIETSKTTRPSNKGGLGRLEKFGLLSNDQHDDGLRAKSQSAMSLWMWKMLYAAYLFYLVVRFVVGGLFHTALSPAEPPTRETASTEQLNPVKPIQAPPSRPVLDYQAFSLLSQWSGLPLRMPWLSGSFSLIQTLVLTGPGKLGEANSVIDR</sequence>
<dbReference type="GO" id="GO:0035091">
    <property type="term" value="F:phosphatidylinositol binding"/>
    <property type="evidence" value="ECO:0007669"/>
    <property type="project" value="TreeGrafter"/>
</dbReference>
<feature type="domain" description="PXA" evidence="5">
    <location>
        <begin position="93"/>
        <end position="281"/>
    </location>
</feature>
<feature type="region of interest" description="Disordered" evidence="3">
    <location>
        <begin position="358"/>
        <end position="378"/>
    </location>
</feature>
<keyword evidence="2" id="KW-0963">Cytoplasm</keyword>
<name>A0AAD4PXL5_9EURO</name>
<feature type="compositionally biased region" description="Polar residues" evidence="3">
    <location>
        <begin position="1"/>
        <end position="24"/>
    </location>
</feature>
<keyword evidence="4" id="KW-0472">Membrane</keyword>
<dbReference type="SMART" id="SM00313">
    <property type="entry name" value="PXA"/>
    <property type="match status" value="1"/>
</dbReference>
<dbReference type="Proteomes" id="UP001201262">
    <property type="component" value="Unassembled WGS sequence"/>
</dbReference>
<dbReference type="AlphaFoldDB" id="A0AAD4PXL5"/>
<dbReference type="PANTHER" id="PTHR22999">
    <property type="entry name" value="PX SERINE/THREONINE KINASE PXK"/>
    <property type="match status" value="1"/>
</dbReference>
<feature type="transmembrane region" description="Helical" evidence="4">
    <location>
        <begin position="332"/>
        <end position="355"/>
    </location>
</feature>
<keyword evidence="4" id="KW-1133">Transmembrane helix</keyword>
<evidence type="ECO:0000313" key="7">
    <source>
        <dbReference type="Proteomes" id="UP001201262"/>
    </source>
</evidence>
<accession>A0AAD4PXL5</accession>